<dbReference type="SUPFAM" id="SSF56672">
    <property type="entry name" value="DNA/RNA polymerases"/>
    <property type="match status" value="1"/>
</dbReference>
<dbReference type="Proteomes" id="UP000553632">
    <property type="component" value="Unassembled WGS sequence"/>
</dbReference>
<name>A0A7J6S6D6_PEROL</name>
<feature type="non-terminal residue" evidence="1">
    <location>
        <position position="1"/>
    </location>
</feature>
<dbReference type="AlphaFoldDB" id="A0A7J6S6D6"/>
<evidence type="ECO:0000313" key="1">
    <source>
        <dbReference type="EMBL" id="KAF4727610.1"/>
    </source>
</evidence>
<sequence>DLSKAFYSLHLEKEDFGYLAFWWDGGWWHFVRVENILDDLQNTTYDTKVPTVPHVDDIAQGFTSKCDRDRVHSQNVEGFSNNGFKVNEVKRVTDEDRNVRVLGVWINDKDEMMLLTVPPLVSKV</sequence>
<evidence type="ECO:0000313" key="3">
    <source>
        <dbReference type="Proteomes" id="UP000553632"/>
    </source>
</evidence>
<protein>
    <submittedName>
        <fullName evidence="1">Uncharacterized protein</fullName>
    </submittedName>
</protein>
<gene>
    <name evidence="2" type="ORF">FOZ62_019725</name>
    <name evidence="1" type="ORF">FOZ63_021683</name>
</gene>
<feature type="non-terminal residue" evidence="1">
    <location>
        <position position="124"/>
    </location>
</feature>
<dbReference type="EMBL" id="JABANM010013230">
    <property type="protein sequence ID" value="KAF4734679.1"/>
    <property type="molecule type" value="Genomic_DNA"/>
</dbReference>
<accession>A0A7J6S6D6</accession>
<evidence type="ECO:0000313" key="2">
    <source>
        <dbReference type="EMBL" id="KAF4734679.1"/>
    </source>
</evidence>
<organism evidence="1 3">
    <name type="scientific">Perkinsus olseni</name>
    <name type="common">Perkinsus atlanticus</name>
    <dbReference type="NCBI Taxonomy" id="32597"/>
    <lineage>
        <taxon>Eukaryota</taxon>
        <taxon>Sar</taxon>
        <taxon>Alveolata</taxon>
        <taxon>Perkinsozoa</taxon>
        <taxon>Perkinsea</taxon>
        <taxon>Perkinsida</taxon>
        <taxon>Perkinsidae</taxon>
        <taxon>Perkinsus</taxon>
    </lineage>
</organism>
<dbReference type="Proteomes" id="UP000574390">
    <property type="component" value="Unassembled WGS sequence"/>
</dbReference>
<evidence type="ECO:0000313" key="4">
    <source>
        <dbReference type="Proteomes" id="UP000574390"/>
    </source>
</evidence>
<reference evidence="3 4" key="1">
    <citation type="submission" date="2020-04" db="EMBL/GenBank/DDBJ databases">
        <title>Perkinsus olseni comparative genomics.</title>
        <authorList>
            <person name="Bogema D.R."/>
        </authorList>
    </citation>
    <scope>NUCLEOTIDE SEQUENCE [LARGE SCALE GENOMIC DNA]</scope>
    <source>
        <strain evidence="2">ATCC PRA-205</strain>
        <strain evidence="1 3">ATCC PRA-207</strain>
    </source>
</reference>
<dbReference type="InterPro" id="IPR043502">
    <property type="entry name" value="DNA/RNA_pol_sf"/>
</dbReference>
<proteinExistence type="predicted"/>
<keyword evidence="3" id="KW-1185">Reference proteome</keyword>
<comment type="caution">
    <text evidence="1">The sequence shown here is derived from an EMBL/GenBank/DDBJ whole genome shotgun (WGS) entry which is preliminary data.</text>
</comment>
<dbReference type="EMBL" id="JABANO010020954">
    <property type="protein sequence ID" value="KAF4727610.1"/>
    <property type="molecule type" value="Genomic_DNA"/>
</dbReference>